<dbReference type="AlphaFoldDB" id="A0A7Z7IBE6"/>
<evidence type="ECO:0000313" key="3">
    <source>
        <dbReference type="Proteomes" id="UP000219522"/>
    </source>
</evidence>
<reference evidence="2 3" key="1">
    <citation type="submission" date="2017-09" db="EMBL/GenBank/DDBJ databases">
        <authorList>
            <person name="Varghese N."/>
            <person name="Submissions S."/>
        </authorList>
    </citation>
    <scope>NUCLEOTIDE SEQUENCE [LARGE SCALE GENOMIC DNA]</scope>
    <source>
        <strain evidence="2 3">OK806</strain>
    </source>
</reference>
<evidence type="ECO:0000256" key="1">
    <source>
        <dbReference type="SAM" id="SignalP"/>
    </source>
</evidence>
<dbReference type="EMBL" id="OCSU01000002">
    <property type="protein sequence ID" value="SOE82085.1"/>
    <property type="molecule type" value="Genomic_DNA"/>
</dbReference>
<organism evidence="2 3">
    <name type="scientific">Caballeronia arationis</name>
    <dbReference type="NCBI Taxonomy" id="1777142"/>
    <lineage>
        <taxon>Bacteria</taxon>
        <taxon>Pseudomonadati</taxon>
        <taxon>Pseudomonadota</taxon>
        <taxon>Betaproteobacteria</taxon>
        <taxon>Burkholderiales</taxon>
        <taxon>Burkholderiaceae</taxon>
        <taxon>Caballeronia</taxon>
    </lineage>
</organism>
<dbReference type="RefSeq" id="WP_097190395.1">
    <property type="nucleotide sequence ID" value="NZ_OCSU01000002.1"/>
</dbReference>
<gene>
    <name evidence="2" type="ORF">SAMN05446927_5394</name>
</gene>
<accession>A0A7Z7IBE6</accession>
<proteinExistence type="predicted"/>
<feature type="signal peptide" evidence="1">
    <location>
        <begin position="1"/>
        <end position="19"/>
    </location>
</feature>
<feature type="chain" id="PRO_5031525209" evidence="1">
    <location>
        <begin position="20"/>
        <end position="199"/>
    </location>
</feature>
<evidence type="ECO:0000313" key="2">
    <source>
        <dbReference type="EMBL" id="SOE82085.1"/>
    </source>
</evidence>
<keyword evidence="3" id="KW-1185">Reference proteome</keyword>
<sequence>MKRFFIGALVALFSVATLGATTVPSSLINWVAPLPIADGGTGATSAAAARAALGVPSIAGDIFTGNIQMNYSNPRLQLNDTSASGSVDVSYYKNSVLTWRLQKTSADNFVVARAVSGTFVDNPISIANATGVVTYTAIPVQPTPSTADNSTNSATTAYVVGLAESREAKRSVRIGADKQLRNSQFQYEMGLSSGSEKRR</sequence>
<protein>
    <submittedName>
        <fullName evidence="2">Uncharacterized protein</fullName>
    </submittedName>
</protein>
<name>A0A7Z7IBE6_9BURK</name>
<keyword evidence="1" id="KW-0732">Signal</keyword>
<dbReference type="Proteomes" id="UP000219522">
    <property type="component" value="Unassembled WGS sequence"/>
</dbReference>
<comment type="caution">
    <text evidence="2">The sequence shown here is derived from an EMBL/GenBank/DDBJ whole genome shotgun (WGS) entry which is preliminary data.</text>
</comment>